<evidence type="ECO:0000313" key="2">
    <source>
        <dbReference type="EMBL" id="OXA54506.1"/>
    </source>
</evidence>
<sequence>MYIICFVYIINAITFIILGFAKRDNFSAARVTLKYLGIARFNFFMASSSDSLPSFQDVTNVDIFLGVVTFFSVSFRQLMGFFEDGFILVICLTLWIPAKDYISDEDILLNYEGLKTLTKLLNNAASQVILGCTLETLFYYSTSLTGFFVTNDWVVKLRLGTYIVNAVIFLFSSGSIVKQVDSLVEWATMIRKHGGRKTTQDENRLLLIEEVKSRAVSISGHIFVMDYNAVFNVNGHI</sequence>
<keyword evidence="1" id="KW-0812">Transmembrane</keyword>
<reference evidence="2 3" key="1">
    <citation type="submission" date="2015-12" db="EMBL/GenBank/DDBJ databases">
        <title>The genome of Folsomia candida.</title>
        <authorList>
            <person name="Faddeeva A."/>
            <person name="Derks M.F."/>
            <person name="Anvar Y."/>
            <person name="Smit S."/>
            <person name="Van Straalen N."/>
            <person name="Roelofs D."/>
        </authorList>
    </citation>
    <scope>NUCLEOTIDE SEQUENCE [LARGE SCALE GENOMIC DNA]</scope>
    <source>
        <strain evidence="2 3">VU population</strain>
        <tissue evidence="2">Whole body</tissue>
    </source>
</reference>
<feature type="transmembrane region" description="Helical" evidence="1">
    <location>
        <begin position="6"/>
        <end position="21"/>
    </location>
</feature>
<gene>
    <name evidence="2" type="ORF">Fcan01_10812</name>
</gene>
<protein>
    <submittedName>
        <fullName evidence="2">Uncharacterized protein</fullName>
    </submittedName>
</protein>
<accession>A0A226ECU4</accession>
<name>A0A226ECU4_FOLCA</name>
<comment type="caution">
    <text evidence="2">The sequence shown here is derived from an EMBL/GenBank/DDBJ whole genome shotgun (WGS) entry which is preliminary data.</text>
</comment>
<keyword evidence="3" id="KW-1185">Reference proteome</keyword>
<keyword evidence="1" id="KW-1133">Transmembrane helix</keyword>
<organism evidence="2 3">
    <name type="scientific">Folsomia candida</name>
    <name type="common">Springtail</name>
    <dbReference type="NCBI Taxonomy" id="158441"/>
    <lineage>
        <taxon>Eukaryota</taxon>
        <taxon>Metazoa</taxon>
        <taxon>Ecdysozoa</taxon>
        <taxon>Arthropoda</taxon>
        <taxon>Hexapoda</taxon>
        <taxon>Collembola</taxon>
        <taxon>Entomobryomorpha</taxon>
        <taxon>Isotomoidea</taxon>
        <taxon>Isotomidae</taxon>
        <taxon>Proisotominae</taxon>
        <taxon>Folsomia</taxon>
    </lineage>
</organism>
<dbReference type="Proteomes" id="UP000198287">
    <property type="component" value="Unassembled WGS sequence"/>
</dbReference>
<dbReference type="OrthoDB" id="6366728at2759"/>
<dbReference type="AlphaFoldDB" id="A0A226ECU4"/>
<keyword evidence="1" id="KW-0472">Membrane</keyword>
<dbReference type="EMBL" id="LNIX01000005">
    <property type="protein sequence ID" value="OXA54506.1"/>
    <property type="molecule type" value="Genomic_DNA"/>
</dbReference>
<proteinExistence type="predicted"/>
<evidence type="ECO:0000256" key="1">
    <source>
        <dbReference type="SAM" id="Phobius"/>
    </source>
</evidence>
<evidence type="ECO:0000313" key="3">
    <source>
        <dbReference type="Proteomes" id="UP000198287"/>
    </source>
</evidence>